<accession>A0ABQ7ANQ0</accession>
<evidence type="ECO:0000256" key="1">
    <source>
        <dbReference type="SAM" id="MobiDB-lite"/>
    </source>
</evidence>
<evidence type="ECO:0000313" key="2">
    <source>
        <dbReference type="EMBL" id="KAF3515772.1"/>
    </source>
</evidence>
<feature type="region of interest" description="Disordered" evidence="1">
    <location>
        <begin position="17"/>
        <end position="44"/>
    </location>
</feature>
<gene>
    <name evidence="2" type="ORF">DY000_02061264</name>
</gene>
<name>A0ABQ7ANQ0_BRACR</name>
<keyword evidence="3" id="KW-1185">Reference proteome</keyword>
<comment type="caution">
    <text evidence="2">The sequence shown here is derived from an EMBL/GenBank/DDBJ whole genome shotgun (WGS) entry which is preliminary data.</text>
</comment>
<proteinExistence type="predicted"/>
<organism evidence="2 3">
    <name type="scientific">Brassica cretica</name>
    <name type="common">Mustard</name>
    <dbReference type="NCBI Taxonomy" id="69181"/>
    <lineage>
        <taxon>Eukaryota</taxon>
        <taxon>Viridiplantae</taxon>
        <taxon>Streptophyta</taxon>
        <taxon>Embryophyta</taxon>
        <taxon>Tracheophyta</taxon>
        <taxon>Spermatophyta</taxon>
        <taxon>Magnoliopsida</taxon>
        <taxon>eudicotyledons</taxon>
        <taxon>Gunneridae</taxon>
        <taxon>Pentapetalae</taxon>
        <taxon>rosids</taxon>
        <taxon>malvids</taxon>
        <taxon>Brassicales</taxon>
        <taxon>Brassicaceae</taxon>
        <taxon>Brassiceae</taxon>
        <taxon>Brassica</taxon>
    </lineage>
</organism>
<dbReference type="EMBL" id="QGKV02001556">
    <property type="protein sequence ID" value="KAF3515772.1"/>
    <property type="molecule type" value="Genomic_DNA"/>
</dbReference>
<evidence type="ECO:0000313" key="3">
    <source>
        <dbReference type="Proteomes" id="UP000266723"/>
    </source>
</evidence>
<reference evidence="2 3" key="1">
    <citation type="journal article" date="2020" name="BMC Genomics">
        <title>Intraspecific diversification of the crop wild relative Brassica cretica Lam. using demographic model selection.</title>
        <authorList>
            <person name="Kioukis A."/>
            <person name="Michalopoulou V.A."/>
            <person name="Briers L."/>
            <person name="Pirintsos S."/>
            <person name="Studholme D.J."/>
            <person name="Pavlidis P."/>
            <person name="Sarris P.F."/>
        </authorList>
    </citation>
    <scope>NUCLEOTIDE SEQUENCE [LARGE SCALE GENOMIC DNA]</scope>
    <source>
        <strain evidence="3">cv. PFS-1207/04</strain>
    </source>
</reference>
<dbReference type="Proteomes" id="UP000266723">
    <property type="component" value="Unassembled WGS sequence"/>
</dbReference>
<sequence length="145" mass="15606">MRSEYHIFERHHFPNVGGDNGFSPDARGDSGFAPNAGGDTGLRGVNDRTCRRNMSVAIIKKVNSSLYAGRDTGLAAGFGQTGRGDRGFAFGFLRVGIADREAEETPGLPMGLIGPRKESASTPFGFYELGSPDNVYFPLELIAIY</sequence>
<protein>
    <submittedName>
        <fullName evidence="2">Uncharacterized protein</fullName>
    </submittedName>
</protein>